<sequence>MQTQPRNITPLNNSVATGRRATENLDVYVTQMIQLARTLDKNSGETNDDILRRSTRADCLAVHVLLHAAIGDRITKFTDNKQYKRTHMSLIAYVRNKSTSLCKNCTARDLNNCAHRQINNVILDVVSKSSTSLQKNVLQYAEHLYILHLFFGDDKAFYLTPRATVAEALVARYTRCKYPCVTLNVAYDASRLSKFGRKVYDLMVMYTNSGDNVADALPVIAEGSETTPIETRDQSRARPCKRVRFADNDTRPSEPVHLADAETRTPRNTASVATTMAGNARSEFLDGFLDQKLDALFAQKFSVVVETCIARLLHHMRTADCVTQQETLDLANANARALIKRSLEGLAPGRGL</sequence>
<reference evidence="1 2" key="1">
    <citation type="journal article" date="2015" name="Genome Biol. Evol.">
        <title>Comparative Genomics of a Bacterivorous Green Alga Reveals Evolutionary Causalities and Consequences of Phago-Mixotrophic Mode of Nutrition.</title>
        <authorList>
            <person name="Burns J.A."/>
            <person name="Paasch A."/>
            <person name="Narechania A."/>
            <person name="Kim E."/>
        </authorList>
    </citation>
    <scope>NUCLEOTIDE SEQUENCE [LARGE SCALE GENOMIC DNA]</scope>
    <source>
        <strain evidence="1 2">PLY_AMNH</strain>
    </source>
</reference>
<comment type="caution">
    <text evidence="1">The sequence shown here is derived from an EMBL/GenBank/DDBJ whole genome shotgun (WGS) entry which is preliminary data.</text>
</comment>
<dbReference type="Proteomes" id="UP001190700">
    <property type="component" value="Unassembled WGS sequence"/>
</dbReference>
<dbReference type="EMBL" id="LGRX02001488">
    <property type="protein sequence ID" value="KAK3286105.1"/>
    <property type="molecule type" value="Genomic_DNA"/>
</dbReference>
<evidence type="ECO:0000313" key="2">
    <source>
        <dbReference type="Proteomes" id="UP001190700"/>
    </source>
</evidence>
<proteinExistence type="predicted"/>
<keyword evidence="2" id="KW-1185">Reference proteome</keyword>
<evidence type="ECO:0000313" key="1">
    <source>
        <dbReference type="EMBL" id="KAK3286105.1"/>
    </source>
</evidence>
<accession>A0AAE0GXB6</accession>
<gene>
    <name evidence="1" type="ORF">CYMTET_6314</name>
</gene>
<dbReference type="AlphaFoldDB" id="A0AAE0GXB6"/>
<organism evidence="1 2">
    <name type="scientific">Cymbomonas tetramitiformis</name>
    <dbReference type="NCBI Taxonomy" id="36881"/>
    <lineage>
        <taxon>Eukaryota</taxon>
        <taxon>Viridiplantae</taxon>
        <taxon>Chlorophyta</taxon>
        <taxon>Pyramimonadophyceae</taxon>
        <taxon>Pyramimonadales</taxon>
        <taxon>Pyramimonadaceae</taxon>
        <taxon>Cymbomonas</taxon>
    </lineage>
</organism>
<name>A0AAE0GXB6_9CHLO</name>
<protein>
    <submittedName>
        <fullName evidence="1">Uncharacterized protein</fullName>
    </submittedName>
</protein>